<dbReference type="GO" id="GO:0016791">
    <property type="term" value="F:phosphatase activity"/>
    <property type="evidence" value="ECO:0007669"/>
    <property type="project" value="TreeGrafter"/>
</dbReference>
<evidence type="ECO:0000313" key="3">
    <source>
        <dbReference type="EMBL" id="QEL19673.1"/>
    </source>
</evidence>
<dbReference type="Pfam" id="PF00300">
    <property type="entry name" value="His_Phos_1"/>
    <property type="match status" value="1"/>
</dbReference>
<reference evidence="4" key="1">
    <citation type="submission" date="2019-08" db="EMBL/GenBank/DDBJ databases">
        <title>Limnoglobus roseus gen. nov., sp. nov., a novel freshwater planctomycete with a giant genome from the family Gemmataceae.</title>
        <authorList>
            <person name="Kulichevskaya I.S."/>
            <person name="Naumoff D.G."/>
            <person name="Miroshnikov K."/>
            <person name="Ivanova A."/>
            <person name="Philippov D.A."/>
            <person name="Hakobyan A."/>
            <person name="Rijpstra I.C."/>
            <person name="Sinninghe Damste J.S."/>
            <person name="Liesack W."/>
            <person name="Dedysh S.N."/>
        </authorList>
    </citation>
    <scope>NUCLEOTIDE SEQUENCE [LARGE SCALE GENOMIC DNA]</scope>
    <source>
        <strain evidence="4">PX52</strain>
    </source>
</reference>
<name>A0A5C1ANH8_9BACT</name>
<keyword evidence="4" id="KW-1185">Reference proteome</keyword>
<dbReference type="PANTHER" id="PTHR48100:SF1">
    <property type="entry name" value="HISTIDINE PHOSPHATASE FAMILY PROTEIN-RELATED"/>
    <property type="match status" value="1"/>
</dbReference>
<dbReference type="GO" id="GO:0005737">
    <property type="term" value="C:cytoplasm"/>
    <property type="evidence" value="ECO:0007669"/>
    <property type="project" value="TreeGrafter"/>
</dbReference>
<dbReference type="KEGG" id="lrs:PX52LOC_06752"/>
<dbReference type="RefSeq" id="WP_149114039.1">
    <property type="nucleotide sequence ID" value="NZ_CP042425.1"/>
</dbReference>
<dbReference type="InterPro" id="IPR050275">
    <property type="entry name" value="PGM_Phosphatase"/>
</dbReference>
<evidence type="ECO:0000256" key="2">
    <source>
        <dbReference type="PIRSR" id="PIRSR613078-2"/>
    </source>
</evidence>
<feature type="active site" description="Tele-phosphohistidine intermediate" evidence="1">
    <location>
        <position position="10"/>
    </location>
</feature>
<feature type="active site" description="Proton donor/acceptor" evidence="1">
    <location>
        <position position="82"/>
    </location>
</feature>
<evidence type="ECO:0000313" key="4">
    <source>
        <dbReference type="Proteomes" id="UP000324974"/>
    </source>
</evidence>
<organism evidence="3 4">
    <name type="scientific">Limnoglobus roseus</name>
    <dbReference type="NCBI Taxonomy" id="2598579"/>
    <lineage>
        <taxon>Bacteria</taxon>
        <taxon>Pseudomonadati</taxon>
        <taxon>Planctomycetota</taxon>
        <taxon>Planctomycetia</taxon>
        <taxon>Gemmatales</taxon>
        <taxon>Gemmataceae</taxon>
        <taxon>Limnoglobus</taxon>
    </lineage>
</organism>
<dbReference type="PANTHER" id="PTHR48100">
    <property type="entry name" value="BROAD-SPECIFICITY PHOSPHATASE YOR283W-RELATED"/>
    <property type="match status" value="1"/>
</dbReference>
<sequence>MMTRIWLVRHAESADPTVFHGAESDIELSKLGEQQALAAAAWFRELRPTRVISSAQRRAVATAKPIAETAGVPHLFEPDFHERRIGKLCGVKFSLTDGPWASTLAAWTAGHSAFTTEGAESFDDLRARLLPAWERVTGQHRGERIVLVAHGVVCKVLLLSLLDGWGPVRWNELGRVENLATSELIRHSDGPWQAEQLLVVPPAVRALHQPAGSPSAAPKSEG</sequence>
<dbReference type="InterPro" id="IPR013078">
    <property type="entry name" value="His_Pase_superF_clade-1"/>
</dbReference>
<feature type="binding site" evidence="2">
    <location>
        <position position="58"/>
    </location>
    <ligand>
        <name>substrate</name>
    </ligand>
</feature>
<protein>
    <submittedName>
        <fullName evidence="3">Histidine phosphatase family protein</fullName>
    </submittedName>
</protein>
<dbReference type="OrthoDB" id="9782128at2"/>
<gene>
    <name evidence="3" type="ORF">PX52LOC_06752</name>
</gene>
<evidence type="ECO:0000256" key="1">
    <source>
        <dbReference type="PIRSR" id="PIRSR613078-1"/>
    </source>
</evidence>
<dbReference type="Gene3D" id="3.40.50.1240">
    <property type="entry name" value="Phosphoglycerate mutase-like"/>
    <property type="match status" value="1"/>
</dbReference>
<dbReference type="Proteomes" id="UP000324974">
    <property type="component" value="Chromosome"/>
</dbReference>
<dbReference type="AlphaFoldDB" id="A0A5C1ANH8"/>
<dbReference type="CDD" id="cd07067">
    <property type="entry name" value="HP_PGM_like"/>
    <property type="match status" value="1"/>
</dbReference>
<accession>A0A5C1ANH8</accession>
<proteinExistence type="predicted"/>
<dbReference type="SMART" id="SM00855">
    <property type="entry name" value="PGAM"/>
    <property type="match status" value="1"/>
</dbReference>
<dbReference type="EMBL" id="CP042425">
    <property type="protein sequence ID" value="QEL19673.1"/>
    <property type="molecule type" value="Genomic_DNA"/>
</dbReference>
<dbReference type="SUPFAM" id="SSF53254">
    <property type="entry name" value="Phosphoglycerate mutase-like"/>
    <property type="match status" value="1"/>
</dbReference>
<dbReference type="InterPro" id="IPR029033">
    <property type="entry name" value="His_PPase_superfam"/>
</dbReference>